<dbReference type="Gene3D" id="1.10.287.130">
    <property type="match status" value="1"/>
</dbReference>
<keyword evidence="18" id="KW-1185">Reference proteome</keyword>
<dbReference type="RefSeq" id="WP_011313013.1">
    <property type="nucleotide sequence ID" value="NC_007404.1"/>
</dbReference>
<dbReference type="Pfam" id="PF00512">
    <property type="entry name" value="HisKA"/>
    <property type="match status" value="1"/>
</dbReference>
<comment type="function">
    <text evidence="11">Member of the two-component regulatory system NtrB/NtrC, which controls expression of the nitrogen-regulated (ntr) genes in response to nitrogen limitation. Under conditions of nitrogen limitation, NtrB autophosphorylates and transfers the phosphoryl group to NtrC. In the presence of nitrogen, acts as a phosphatase that dephosphorylates and inactivates NtrC.</text>
</comment>
<evidence type="ECO:0000256" key="8">
    <source>
        <dbReference type="ARBA" id="ARBA00022840"/>
    </source>
</evidence>
<evidence type="ECO:0000256" key="13">
    <source>
        <dbReference type="ARBA" id="ARBA00042313"/>
    </source>
</evidence>
<proteinExistence type="predicted"/>
<keyword evidence="3" id="KW-0597">Phosphoprotein</keyword>
<evidence type="ECO:0000256" key="6">
    <source>
        <dbReference type="ARBA" id="ARBA00022777"/>
    </source>
</evidence>
<dbReference type="GO" id="GO:0000155">
    <property type="term" value="F:phosphorelay sensor kinase activity"/>
    <property type="evidence" value="ECO:0007669"/>
    <property type="project" value="InterPro"/>
</dbReference>
<feature type="domain" description="PAS" evidence="16">
    <location>
        <begin position="14"/>
        <end position="50"/>
    </location>
</feature>
<evidence type="ECO:0000256" key="3">
    <source>
        <dbReference type="ARBA" id="ARBA00022553"/>
    </source>
</evidence>
<evidence type="ECO:0000256" key="1">
    <source>
        <dbReference type="ARBA" id="ARBA00000085"/>
    </source>
</evidence>
<dbReference type="GO" id="GO:0005524">
    <property type="term" value="F:ATP binding"/>
    <property type="evidence" value="ECO:0007669"/>
    <property type="project" value="UniProtKB-KW"/>
</dbReference>
<evidence type="ECO:0000256" key="9">
    <source>
        <dbReference type="ARBA" id="ARBA00023012"/>
    </source>
</evidence>
<keyword evidence="8" id="KW-0067">ATP-binding</keyword>
<dbReference type="STRING" id="292415.Tbd_2501"/>
<keyword evidence="7" id="KW-0378">Hydrolase</keyword>
<dbReference type="PANTHER" id="PTHR43065">
    <property type="entry name" value="SENSOR HISTIDINE KINASE"/>
    <property type="match status" value="1"/>
</dbReference>
<dbReference type="InterPro" id="IPR005467">
    <property type="entry name" value="His_kinase_dom"/>
</dbReference>
<keyword evidence="5" id="KW-0547">Nucleotide-binding</keyword>
<dbReference type="SUPFAM" id="SSF55874">
    <property type="entry name" value="ATPase domain of HSP90 chaperone/DNA topoisomerase II/histidine kinase"/>
    <property type="match status" value="1"/>
</dbReference>
<evidence type="ECO:0000256" key="7">
    <source>
        <dbReference type="ARBA" id="ARBA00022801"/>
    </source>
</evidence>
<dbReference type="HOGENOM" id="CLU_000445_114_39_4"/>
<dbReference type="GO" id="GO:0016787">
    <property type="term" value="F:hydrolase activity"/>
    <property type="evidence" value="ECO:0007669"/>
    <property type="project" value="UniProtKB-KW"/>
</dbReference>
<name>Q3SG02_THIDA</name>
<accession>Q3SG02</accession>
<reference evidence="17 18" key="1">
    <citation type="journal article" date="2006" name="J. Bacteriol.">
        <title>The genome sequence of the obligately chemolithoautotrophic, facultatively anaerobic bacterium Thiobacillus denitrificans.</title>
        <authorList>
            <person name="Beller H.R."/>
            <person name="Chain P.S."/>
            <person name="Letain T.E."/>
            <person name="Chakicherla A."/>
            <person name="Larimer F.W."/>
            <person name="Richardson P.M."/>
            <person name="Coleman M.A."/>
            <person name="Wood A.P."/>
            <person name="Kelly D.P."/>
        </authorList>
    </citation>
    <scope>NUCLEOTIDE SEQUENCE [LARGE SCALE GENOMIC DNA]</scope>
    <source>
        <strain evidence="17 18">ATCC 25259</strain>
    </source>
</reference>
<dbReference type="CDD" id="cd00130">
    <property type="entry name" value="PAS"/>
    <property type="match status" value="1"/>
</dbReference>
<dbReference type="EMBL" id="CP000116">
    <property type="protein sequence ID" value="AAZ98454.1"/>
    <property type="molecule type" value="Genomic_DNA"/>
</dbReference>
<dbReference type="Proteomes" id="UP000008291">
    <property type="component" value="Chromosome"/>
</dbReference>
<dbReference type="InterPro" id="IPR004358">
    <property type="entry name" value="Sig_transdc_His_kin-like_C"/>
</dbReference>
<dbReference type="KEGG" id="tbd:Tbd_2501"/>
<feature type="domain" description="Histidine kinase" evidence="15">
    <location>
        <begin position="140"/>
        <end position="363"/>
    </location>
</feature>
<evidence type="ECO:0000256" key="10">
    <source>
        <dbReference type="ARBA" id="ARBA00023231"/>
    </source>
</evidence>
<dbReference type="InterPro" id="IPR003594">
    <property type="entry name" value="HATPase_dom"/>
</dbReference>
<dbReference type="AlphaFoldDB" id="Q3SG02"/>
<sequence length="363" mass="39546">MSMPSPSYPEYAGLDCLSTGAMILDGAGGVVYLNPAAETLLGVSGVLLVGAEASTLFERSPELLAAIETARTQQETVVEYELDVVASGHPPIRVGCSVSPLERPRYGVLVEMRAVDPQLRIARLEQARLQQEANRELLRNLAHEIKNPLGGIRGAAQLLEHELPRESLREYTQVIIKESDRLQSLMERLLTPHRVPHFGAVNIHEVLERVRSLVLAETPGVTLRRDYDVSLPEIRGDAEQLIQATLNIARNAVQAMHGNGAGHGNGHGRGAGELVFRTRVARQITLESRRYQLGLRVEIIDNGPGIPDSIRDQIFFPLVSGREGGSGLGLAVAQTLVSQNHGTLDCESRPGRTVFSIFLPLPV</sequence>
<dbReference type="PROSITE" id="PS50109">
    <property type="entry name" value="HIS_KIN"/>
    <property type="match status" value="1"/>
</dbReference>
<evidence type="ECO:0000313" key="18">
    <source>
        <dbReference type="Proteomes" id="UP000008291"/>
    </source>
</evidence>
<dbReference type="SMART" id="SM00387">
    <property type="entry name" value="HATPase_c"/>
    <property type="match status" value="1"/>
</dbReference>
<dbReference type="InterPro" id="IPR003661">
    <property type="entry name" value="HisK_dim/P_dom"/>
</dbReference>
<evidence type="ECO:0000256" key="4">
    <source>
        <dbReference type="ARBA" id="ARBA00022679"/>
    </source>
</evidence>
<protein>
    <recommendedName>
        <fullName evidence="12">Sensory histidine kinase/phosphatase NtrB</fullName>
        <ecNumber evidence="2">2.7.13.3</ecNumber>
    </recommendedName>
    <alternativeName>
        <fullName evidence="13">Nitrogen regulation protein NR(II)</fullName>
    </alternativeName>
    <alternativeName>
        <fullName evidence="14">Nitrogen regulator II</fullName>
    </alternativeName>
</protein>
<dbReference type="Pfam" id="PF02518">
    <property type="entry name" value="HATPase_c"/>
    <property type="match status" value="1"/>
</dbReference>
<gene>
    <name evidence="17" type="ordered locus">Tbd_2501</name>
</gene>
<evidence type="ECO:0000259" key="15">
    <source>
        <dbReference type="PROSITE" id="PS50109"/>
    </source>
</evidence>
<dbReference type="PANTHER" id="PTHR43065:SF16">
    <property type="entry name" value="SENSORY HISTIDINE KINASE_PHOSPHATASE NTRB"/>
    <property type="match status" value="1"/>
</dbReference>
<dbReference type="InterPro" id="IPR036890">
    <property type="entry name" value="HATPase_C_sf"/>
</dbReference>
<dbReference type="CDD" id="cd00082">
    <property type="entry name" value="HisKA"/>
    <property type="match status" value="1"/>
</dbReference>
<evidence type="ECO:0000256" key="12">
    <source>
        <dbReference type="ARBA" id="ARBA00039567"/>
    </source>
</evidence>
<evidence type="ECO:0000256" key="14">
    <source>
        <dbReference type="ARBA" id="ARBA00043094"/>
    </source>
</evidence>
<evidence type="ECO:0000259" key="16">
    <source>
        <dbReference type="PROSITE" id="PS50112"/>
    </source>
</evidence>
<keyword evidence="4" id="KW-0808">Transferase</keyword>
<dbReference type="NCBIfam" id="NF008293">
    <property type="entry name" value="PRK11073.1"/>
    <property type="match status" value="1"/>
</dbReference>
<keyword evidence="9" id="KW-0902">Two-component regulatory system</keyword>
<dbReference type="InterPro" id="IPR000014">
    <property type="entry name" value="PAS"/>
</dbReference>
<evidence type="ECO:0000313" key="17">
    <source>
        <dbReference type="EMBL" id="AAZ98454.1"/>
    </source>
</evidence>
<dbReference type="SUPFAM" id="SSF55785">
    <property type="entry name" value="PYP-like sensor domain (PAS domain)"/>
    <property type="match status" value="1"/>
</dbReference>
<dbReference type="InterPro" id="IPR036097">
    <property type="entry name" value="HisK_dim/P_sf"/>
</dbReference>
<comment type="catalytic activity">
    <reaction evidence="1">
        <text>ATP + protein L-histidine = ADP + protein N-phospho-L-histidine.</text>
        <dbReference type="EC" id="2.7.13.3"/>
    </reaction>
</comment>
<dbReference type="GO" id="GO:0006355">
    <property type="term" value="P:regulation of DNA-templated transcription"/>
    <property type="evidence" value="ECO:0007669"/>
    <property type="project" value="InterPro"/>
</dbReference>
<dbReference type="PRINTS" id="PR00344">
    <property type="entry name" value="BCTRLSENSOR"/>
</dbReference>
<dbReference type="InterPro" id="IPR013767">
    <property type="entry name" value="PAS_fold"/>
</dbReference>
<dbReference type="Gene3D" id="3.30.565.10">
    <property type="entry name" value="Histidine kinase-like ATPase, C-terminal domain"/>
    <property type="match status" value="1"/>
</dbReference>
<evidence type="ECO:0000256" key="11">
    <source>
        <dbReference type="ARBA" id="ARBA00037696"/>
    </source>
</evidence>
<dbReference type="eggNOG" id="COG3852">
    <property type="taxonomic scope" value="Bacteria"/>
</dbReference>
<dbReference type="SUPFAM" id="SSF47384">
    <property type="entry name" value="Homodimeric domain of signal transducing histidine kinase"/>
    <property type="match status" value="1"/>
</dbReference>
<dbReference type="Pfam" id="PF00989">
    <property type="entry name" value="PAS"/>
    <property type="match status" value="1"/>
</dbReference>
<dbReference type="Gene3D" id="3.30.450.20">
    <property type="entry name" value="PAS domain"/>
    <property type="match status" value="1"/>
</dbReference>
<keyword evidence="6 17" id="KW-0418">Kinase</keyword>
<dbReference type="SMART" id="SM00388">
    <property type="entry name" value="HisKA"/>
    <property type="match status" value="1"/>
</dbReference>
<evidence type="ECO:0000256" key="5">
    <source>
        <dbReference type="ARBA" id="ARBA00022741"/>
    </source>
</evidence>
<dbReference type="OrthoDB" id="9789238at2"/>
<evidence type="ECO:0000256" key="2">
    <source>
        <dbReference type="ARBA" id="ARBA00012438"/>
    </source>
</evidence>
<dbReference type="InterPro" id="IPR035965">
    <property type="entry name" value="PAS-like_dom_sf"/>
</dbReference>
<dbReference type="PROSITE" id="PS50112">
    <property type="entry name" value="PAS"/>
    <property type="match status" value="1"/>
</dbReference>
<organism evidence="17 18">
    <name type="scientific">Thiobacillus denitrificans (strain ATCC 25259 / T1)</name>
    <dbReference type="NCBI Taxonomy" id="292415"/>
    <lineage>
        <taxon>Bacteria</taxon>
        <taxon>Pseudomonadati</taxon>
        <taxon>Pseudomonadota</taxon>
        <taxon>Betaproteobacteria</taxon>
        <taxon>Nitrosomonadales</taxon>
        <taxon>Thiobacillaceae</taxon>
        <taxon>Thiobacillus</taxon>
    </lineage>
</organism>
<dbReference type="EC" id="2.7.13.3" evidence="2"/>
<keyword evidence="10" id="KW-0535">Nitrogen fixation</keyword>